<evidence type="ECO:0000313" key="2">
    <source>
        <dbReference type="Proteomes" id="UP000321039"/>
    </source>
</evidence>
<dbReference type="PANTHER" id="PTHR48228:SF5">
    <property type="entry name" value="ALPHA-METHYLACYL-COA RACEMASE"/>
    <property type="match status" value="1"/>
</dbReference>
<dbReference type="AlphaFoldDB" id="A0A5C9A4I3"/>
<name>A0A5C9A4I3_9GAMM</name>
<dbReference type="InterPro" id="IPR050509">
    <property type="entry name" value="CoA-transferase_III"/>
</dbReference>
<dbReference type="RefSeq" id="WP_148067898.1">
    <property type="nucleotide sequence ID" value="NZ_VRZA01000002.1"/>
</dbReference>
<organism evidence="1 2">
    <name type="scientific">Parahaliea maris</name>
    <dbReference type="NCBI Taxonomy" id="2716870"/>
    <lineage>
        <taxon>Bacteria</taxon>
        <taxon>Pseudomonadati</taxon>
        <taxon>Pseudomonadota</taxon>
        <taxon>Gammaproteobacteria</taxon>
        <taxon>Cellvibrionales</taxon>
        <taxon>Halieaceae</taxon>
        <taxon>Parahaliea</taxon>
    </lineage>
</organism>
<dbReference type="PANTHER" id="PTHR48228">
    <property type="entry name" value="SUCCINYL-COA--D-CITRAMALATE COA-TRANSFERASE"/>
    <property type="match status" value="1"/>
</dbReference>
<dbReference type="InterPro" id="IPR044855">
    <property type="entry name" value="CoA-Trfase_III_dom3_sf"/>
</dbReference>
<dbReference type="Gene3D" id="3.40.50.10540">
    <property type="entry name" value="Crotonobetainyl-coa:carnitine coa-transferase, domain 1"/>
    <property type="match status" value="2"/>
</dbReference>
<dbReference type="Gene3D" id="3.30.1540.10">
    <property type="entry name" value="formyl-coa transferase, domain 3"/>
    <property type="match status" value="1"/>
</dbReference>
<evidence type="ECO:0000313" key="1">
    <source>
        <dbReference type="EMBL" id="TXS95833.1"/>
    </source>
</evidence>
<dbReference type="GO" id="GO:0016740">
    <property type="term" value="F:transferase activity"/>
    <property type="evidence" value="ECO:0007669"/>
    <property type="project" value="UniProtKB-KW"/>
</dbReference>
<dbReference type="SUPFAM" id="SSF89796">
    <property type="entry name" value="CoA-transferase family III (CaiB/BaiF)"/>
    <property type="match status" value="2"/>
</dbReference>
<accession>A0A5C9A4I3</accession>
<dbReference type="InterPro" id="IPR023606">
    <property type="entry name" value="CoA-Trfase_III_dom_1_sf"/>
</dbReference>
<proteinExistence type="predicted"/>
<gene>
    <name evidence="1" type="ORF">FV139_08210</name>
</gene>
<dbReference type="InterPro" id="IPR003673">
    <property type="entry name" value="CoA-Trfase_fam_III"/>
</dbReference>
<protein>
    <submittedName>
        <fullName evidence="1">CoA transferase</fullName>
    </submittedName>
</protein>
<dbReference type="Proteomes" id="UP000321039">
    <property type="component" value="Unassembled WGS sequence"/>
</dbReference>
<reference evidence="1 2" key="1">
    <citation type="submission" date="2019-08" db="EMBL/GenBank/DDBJ databases">
        <title>Parahaliea maris sp. nov., isolated from the surface seawater.</title>
        <authorList>
            <person name="Liu Y."/>
        </authorList>
    </citation>
    <scope>NUCLEOTIDE SEQUENCE [LARGE SCALE GENOMIC DNA]</scope>
    <source>
        <strain evidence="1 2">HSLHS9</strain>
    </source>
</reference>
<dbReference type="Pfam" id="PF02515">
    <property type="entry name" value="CoA_transf_3"/>
    <property type="match status" value="2"/>
</dbReference>
<dbReference type="EMBL" id="VRZA01000002">
    <property type="protein sequence ID" value="TXS95833.1"/>
    <property type="molecule type" value="Genomic_DNA"/>
</dbReference>
<keyword evidence="2" id="KW-1185">Reference proteome</keyword>
<comment type="caution">
    <text evidence="1">The sequence shown here is derived from an EMBL/GenBank/DDBJ whole genome shotgun (WGS) entry which is preliminary data.</text>
</comment>
<sequence>MSGVLDGLRVLDLSWGLSGPKVTMMLADHGADVTRIEAPDGEPFERPLGYRVWQRGKRSATLDLTSSADLAVFRQLAGSADILLESFEPGVTKRLGIDYDSLSPTCPQLIYCSITGYGRDNSHASRPGYDMLVAARTGLLWETRGWNGSSIDRIVGLDKADGDRYVPDSIRTGSDREGPLFPATEAPSILAAYLALLGISAALRARELTGRGQWVETSLLQGIIMGQCCSWQRPEHPDAKGYVLGVSDPRQTWGIVRAKDGYMCTWASPTEWFEEAGASDTLVLPQGDLTRTGMASLEERNKALERLAPTFAKFTVAQWTALAAGSGGVSCQPVRTPEEALCDPALLQDGTVVVLDDPELGPLHQAGLVYRMHSNMPVVRGGVAKPGEHTEAVRAEAAALAPQPARAAGGSLSRGPLQGIRVADFGLAVAGPWCTQLLADLGAEVIKIDPSRNAFWMGCNMSLGVNRSKRSLGLDSRLPEGQVITRKLIEDADVIVHNMRPQAAKKLGLDYASLREINPRVVFAHTRGFEDGPRSLLPGNDQTANSLGGTVWEDGGCWNGGRPWFGATSNGDLGNGFLAAIAVIQALYAREKTGMGQAVDASILSASIFNNSRVYTTPDGRHFPRPVLDSEQLGFNALYRLYRCREGWICLAVANESHWQALTTALPELAENPAYATSSARAQNNSELEVLMASRLASASAMDWFERLDRAGVPCEISAENFSRELFDNAEFLQRGWIVRCEGNTRTGTIDMFGSGIDFSDTPCQAGGPPPTPWQHTGEILGEFGYSAEAIEALYQAGVAVRPQD</sequence>
<keyword evidence="1" id="KW-0808">Transferase</keyword>